<dbReference type="Pfam" id="PF01103">
    <property type="entry name" value="Omp85"/>
    <property type="match status" value="1"/>
</dbReference>
<evidence type="ECO:0000256" key="4">
    <source>
        <dbReference type="ARBA" id="ARBA00022692"/>
    </source>
</evidence>
<dbReference type="PANTHER" id="PTHR12815:SF18">
    <property type="entry name" value="SORTING AND ASSEMBLY MACHINERY COMPONENT 50 HOMOLOG"/>
    <property type="match status" value="1"/>
</dbReference>
<accession>A0A0V1M3J0</accession>
<feature type="domain" description="Bacterial surface antigen (D15)" evidence="7">
    <location>
        <begin position="209"/>
        <end position="518"/>
    </location>
</feature>
<gene>
    <name evidence="8" type="primary">gop-3</name>
    <name evidence="8" type="ORF">T10_10095</name>
</gene>
<keyword evidence="3" id="KW-1134">Transmembrane beta strand</keyword>
<keyword evidence="4 6" id="KW-0812">Transmembrane</keyword>
<reference evidence="8 9" key="1">
    <citation type="submission" date="2015-01" db="EMBL/GenBank/DDBJ databases">
        <title>Evolution of Trichinella species and genotypes.</title>
        <authorList>
            <person name="Korhonen P.K."/>
            <person name="Edoardo P."/>
            <person name="Giuseppe L.R."/>
            <person name="Gasser R.B."/>
        </authorList>
    </citation>
    <scope>NUCLEOTIDE SEQUENCE [LARGE SCALE GENOMIC DNA]</scope>
    <source>
        <strain evidence="8">ISS1980</strain>
    </source>
</reference>
<evidence type="ECO:0000259" key="7">
    <source>
        <dbReference type="Pfam" id="PF01103"/>
    </source>
</evidence>
<organism evidence="8 9">
    <name type="scientific">Trichinella papuae</name>
    <dbReference type="NCBI Taxonomy" id="268474"/>
    <lineage>
        <taxon>Eukaryota</taxon>
        <taxon>Metazoa</taxon>
        <taxon>Ecdysozoa</taxon>
        <taxon>Nematoda</taxon>
        <taxon>Enoplea</taxon>
        <taxon>Dorylaimia</taxon>
        <taxon>Trichinellida</taxon>
        <taxon>Trichinellidae</taxon>
        <taxon>Trichinella</taxon>
    </lineage>
</organism>
<dbReference type="OrthoDB" id="1724197at2759"/>
<comment type="similarity">
    <text evidence="2">Belongs to the SAM50/omp85 family.</text>
</comment>
<evidence type="ECO:0000256" key="2">
    <source>
        <dbReference type="ARBA" id="ARBA00010913"/>
    </source>
</evidence>
<dbReference type="InterPro" id="IPR039910">
    <property type="entry name" value="D15-like"/>
</dbReference>
<comment type="subcellular location">
    <subcellularLocation>
        <location evidence="1">Mitochondrion outer membrane</location>
        <topology evidence="1">Multi-pass membrane protein</topology>
    </subcellularLocation>
</comment>
<dbReference type="GO" id="GO:0045040">
    <property type="term" value="P:protein insertion into mitochondrial outer membrane"/>
    <property type="evidence" value="ECO:0007669"/>
    <property type="project" value="TreeGrafter"/>
</dbReference>
<dbReference type="GO" id="GO:0005741">
    <property type="term" value="C:mitochondrial outer membrane"/>
    <property type="evidence" value="ECO:0007669"/>
    <property type="project" value="UniProtKB-SubCell"/>
</dbReference>
<evidence type="ECO:0000313" key="8">
    <source>
        <dbReference type="EMBL" id="KRZ66343.1"/>
    </source>
</evidence>
<evidence type="ECO:0000256" key="1">
    <source>
        <dbReference type="ARBA" id="ARBA00004374"/>
    </source>
</evidence>
<dbReference type="GO" id="GO:0033108">
    <property type="term" value="P:mitochondrial respiratory chain complex assembly"/>
    <property type="evidence" value="ECO:0007669"/>
    <property type="project" value="TreeGrafter"/>
</dbReference>
<proteinExistence type="inferred from homology"/>
<keyword evidence="6" id="KW-1133">Transmembrane helix</keyword>
<dbReference type="Gene3D" id="2.40.160.50">
    <property type="entry name" value="membrane protein fhac: a member of the omp85/tpsb transporter family"/>
    <property type="match status" value="1"/>
</dbReference>
<dbReference type="InterPro" id="IPR000184">
    <property type="entry name" value="Bac_surfAg_D15"/>
</dbReference>
<comment type="caution">
    <text evidence="8">The sequence shown here is derived from an EMBL/GenBank/DDBJ whole genome shotgun (WGS) entry which is preliminary data.</text>
</comment>
<evidence type="ECO:0000256" key="3">
    <source>
        <dbReference type="ARBA" id="ARBA00022452"/>
    </source>
</evidence>
<dbReference type="EMBL" id="JYDO01000249">
    <property type="protein sequence ID" value="KRZ66343.1"/>
    <property type="molecule type" value="Genomic_DNA"/>
</dbReference>
<evidence type="ECO:0000313" key="9">
    <source>
        <dbReference type="Proteomes" id="UP000054843"/>
    </source>
</evidence>
<protein>
    <submittedName>
        <fullName evidence="8">SAM50-like protein gop-3</fullName>
    </submittedName>
</protein>
<keyword evidence="9" id="KW-1185">Reference proteome</keyword>
<keyword evidence="5 6" id="KW-0472">Membrane</keyword>
<dbReference type="PANTHER" id="PTHR12815">
    <property type="entry name" value="SORTING AND ASSEMBLY MACHINERY SAMM50 PROTEIN FAMILY MEMBER"/>
    <property type="match status" value="1"/>
</dbReference>
<feature type="transmembrane region" description="Helical" evidence="6">
    <location>
        <begin position="37"/>
        <end position="58"/>
    </location>
</feature>
<sequence length="519" mass="58092">MSTVQTSEFVYRCASSGRLCYILSALNCLDRNPTATMYIFIFPLLSFTCLLVIYIYAVDLAGKLRNAKVRHIGRYECNRPQKTVTVGMVFTGKEPNAEKILKEKIILEQVIFDGVSKTKHSALVSLCSHLFSASNLKDLANRAVTLKKYMEDISMFQDISIDVTASNKTFNGVNVIMKVKEPKRFLLHAGAGINSINETSSYMQLAWRNAFGSGELLKSSISVCQEMKAMFDFDFAKPFLSVLNSGMRFNIYRKLRPLSQCSGISNDVGASIEFRHGLWKNWIYSLCLIDCWRHFKTSSDVFLVREHAGHSVKNSVENSLIYCTLNNMLMPTSGSFFKLSQELAGGSGDVNFIRHSLDLKTNFQLPFNLINANSFSFNHVIANSPRTLLCMDRMFLGGSQNLRGFAPNCIGCQTNGHCLGGSSSVCFVAHLYRRIFGDFLYAHAFAAVGSLWYAPVSLELSKLVKELSTGRRRSSVGMGLLFKIGSFCRIEINYCFPLEYQIEDKIHRGLQVGAGVSFL</sequence>
<evidence type="ECO:0000256" key="6">
    <source>
        <dbReference type="SAM" id="Phobius"/>
    </source>
</evidence>
<dbReference type="AlphaFoldDB" id="A0A0V1M3J0"/>
<dbReference type="Proteomes" id="UP000054843">
    <property type="component" value="Unassembled WGS sequence"/>
</dbReference>
<dbReference type="STRING" id="268474.A0A0V1M3J0"/>
<evidence type="ECO:0000256" key="5">
    <source>
        <dbReference type="ARBA" id="ARBA00023136"/>
    </source>
</evidence>
<name>A0A0V1M3J0_9BILA</name>